<proteinExistence type="predicted"/>
<accession>C5B5E2</accession>
<dbReference type="KEGG" id="mea:Mex_2p0836"/>
<evidence type="ECO:0000256" key="1">
    <source>
        <dbReference type="SAM" id="SignalP"/>
    </source>
</evidence>
<evidence type="ECO:0000313" key="3">
    <source>
        <dbReference type="Proteomes" id="UP000009081"/>
    </source>
</evidence>
<evidence type="ECO:0000313" key="2">
    <source>
        <dbReference type="EMBL" id="ACS43674.1"/>
    </source>
</evidence>
<dbReference type="Pfam" id="PF05345">
    <property type="entry name" value="He_PIG"/>
    <property type="match status" value="1"/>
</dbReference>
<keyword evidence="1" id="KW-0732">Signal</keyword>
<feature type="chain" id="PRO_5002946670" evidence="1">
    <location>
        <begin position="24"/>
        <end position="4339"/>
    </location>
</feature>
<dbReference type="Proteomes" id="UP000009081">
    <property type="component" value="Plasmid megaplasmid"/>
</dbReference>
<dbReference type="InterPro" id="IPR013783">
    <property type="entry name" value="Ig-like_fold"/>
</dbReference>
<protein>
    <submittedName>
        <fullName evidence="2">Uncharacterized protein</fullName>
    </submittedName>
</protein>
<geneLocation type="plasmid" evidence="2 3">
    <name>megaplasmid</name>
</geneLocation>
<organism evidence="2 3">
    <name type="scientific">Methylorubrum extorquens (strain ATCC 14718 / DSM 1338 / JCM 2805 / NCIMB 9133 / AM1)</name>
    <name type="common">Methylobacterium extorquens</name>
    <dbReference type="NCBI Taxonomy" id="272630"/>
    <lineage>
        <taxon>Bacteria</taxon>
        <taxon>Pseudomonadati</taxon>
        <taxon>Pseudomonadota</taxon>
        <taxon>Alphaproteobacteria</taxon>
        <taxon>Hyphomicrobiales</taxon>
        <taxon>Methylobacteriaceae</taxon>
        <taxon>Methylorubrum</taxon>
    </lineage>
</organism>
<dbReference type="HOGENOM" id="CLU_223769_0_0_5"/>
<keyword evidence="3" id="KW-1185">Reference proteome</keyword>
<dbReference type="Gene3D" id="2.60.40.10">
    <property type="entry name" value="Immunoglobulins"/>
    <property type="match status" value="2"/>
</dbReference>
<reference evidence="2 3" key="1">
    <citation type="journal article" date="2009" name="PLoS ONE">
        <title>Methylobacterium genome sequences: a reference blueprint to investigate microbial metabolism of C1 compounds from natural and industrial sources.</title>
        <authorList>
            <person name="Vuilleumier S."/>
            <person name="Chistoserdova L."/>
            <person name="Lee M.-C."/>
            <person name="Bringel F."/>
            <person name="Lajus A."/>
            <person name="Zhou Y."/>
            <person name="Gourion B."/>
            <person name="Barbe V."/>
            <person name="Chang J."/>
            <person name="Cruveiller S."/>
            <person name="Dossat C."/>
            <person name="Gillett W."/>
            <person name="Gruffaz C."/>
            <person name="Haugen E."/>
            <person name="Hourcade E."/>
            <person name="Levy R."/>
            <person name="Mangenot S."/>
            <person name="Muller E."/>
            <person name="Nadalig T."/>
            <person name="Pagni M."/>
            <person name="Penny C."/>
            <person name="Peyraud R."/>
            <person name="Robinson D.G."/>
            <person name="Roche D."/>
            <person name="Rouy Z."/>
            <person name="Saenampechek C."/>
            <person name="Salvignol G."/>
            <person name="Vallenet D."/>
            <person name="Wu Z."/>
            <person name="Marx C.J."/>
            <person name="Vorholt J.A."/>
            <person name="Olson M.V."/>
            <person name="Kaul R."/>
            <person name="Weissenbach J."/>
            <person name="Medigue C."/>
            <person name="Lidstrom M.E."/>
        </authorList>
    </citation>
    <scope>NUCLEOTIDE SEQUENCE [LARGE SCALE GENOMIC DNA]</scope>
    <source>
        <strain evidence="3">ATCC 14718 / DSM 1338 / JCM 2805 / NCIMB 9133 / AM1</strain>
    </source>
</reference>
<sequence>MRVRSFLLSLVSVVALAGAAAHAQTLAEQIEEQSDGAVQGHGNFFRYRIDGLDPSLYDAPVVKVVQPRKFFIGEKPELTVMVQGGNRPYAFSLIGPALPQGLSFDPRKGNFVGSTKLPGTASYVLAVQDARGRVAQSEPFTVTFLDDFDESQFHAYPVEAFVDGRKLVSPQPIFDGSATTDVAAAGLGSTVAVRFDQPIRAKTAVVAFSTEAAFGACSYDLEAKDPEGRWTQVHRASSLASGGVVQAFNLMPTPRSGFVSDEWRVTLTSGCHMRLSELRIASAPPNPPPAWQTPEGLLVAVGPVPLGVSIVAPEQSPYSNVPTRFELAGGSTLPAGFGLRENGDLTGPDGEGFPYGRIDFRVRSTDGIGYWTERSYFITPDALPARIVYPVSLEAGNAIDPRHAMNDGLVDASAEGVTVAAGGKMLFDYGRFVRVTGGTVLAGENVGSMLLEAEAGPDQWVDPALVGGIAKRWRLVNQSAADAFVREARLDEADYNHPPSWKTAEGPWIVGEGRLNFAGSRDAAGETVDAAVEISSLRLPIQAEEQSIYTEAAAALRVAQGSTVPAGLTFDGSGVSVSKGEDMPAGRLSLRLQATDGLGYSSQRTFAFNPDSVRARTIMPTVTGPGGDVSMLLNDGATDKTATLDAGQSFEWNFGRFVSVLDAPQISADKPGAFVLEAFAHGAWVRPSTVDAIAKRWRARATESVVVSEFRLDGAGAILPPTWSPSAVLRTVGPNGFDNGVVTKLPITAAARNPYAGPATTVTVVGTLPAGFAFADGAIAVPAGESFAAGRVEVVLKAEDARGISSQQAYPFSPLSVRASTLVPRVRDAAGGDVYFQLYDGAVGAEARSVRLEAGQSVVFGFQRYASVQAANVVDASDPSLLVFEAETASGWVPAAQVGSVAKRFRMRATATVDVREYRLDGSPAPGAPIWSTPASPYVVSETGINGTARFTVALSARVDNMLAEPDPIYSVQGTLPDGFVYADRVITAPRGSRFASGRQVVTIRASDSTGFFSDRGFVFNPESVPAQPLKPDVRDPDGRDVFGIMSDGRTVTIPAQQAADMGVALADGQSVTLDYGRTVDAGRGAELSALGGSAVVEAETAHGWVPAAEADWIATRFRVRAAGATFLSEIRLDGLPAQAGPIWTALSQGRIPVADATAFGLAAAARSTFSDRTTVTFSAPRGLAAGFSIADGKLVVPPGESFPAGMYNPVVRATDSVGVWSDYTFPLDAAAPRAVGVRSSITGPGGTDVYTTLTDGAAAGTDPGVAMAVGDTVVFDYGRYVLLHEATAFAGTGAYAFEAETADGWVAAGVVGNRAKRYRFRATAAGTIREARLDGLEVQGPPTWNTPGDLRTVDQAGLSLALSTTLRSRFGAPVAYSAPGGLPAGFGLTGEGVLTAPPGESFPTGAASILVRARDDVGFASERSFAFAPATVRAKTVIPSNIADAAGVNVTQVLNDEVKGTSAPGVALATGQTITWTFPRYVKIVAAENVVDATAPAALVLETDGGSAGWVPASTLDTGKRFRIRATASVTVREYRLDGVGAFVLPSWTTAAQPWEVSPTAVSGQTGLQLQVVANNNSPFPGAMTYALAPGASLPSGFSLSVTGLITVPSAAVFPAGRVDVAVRATDPVGNKTDRTFLFHPLGVSTTSAAPKTVTVDGGADVRVAMLDGRTDGSDASVALSAGQSLVYDYGQQWVRVAAASVFDVAPTGAVLETKAADGSWVQMTAAPASAFPPAVQDQGGRVFRIRQVSGSSTLREARLGGQPVLGPVFATAGTTRTVDQTTIVGNSPAGLTLALSATKTAMTASAVSYAWAPGFTAPAGFDLSSDGRLTVPPGESFPYGRVAAAVRATTDDYTSDRTFAFNPSTARLGTVAPDSVLDKDGNSVVVALYDGATGAGAGVRSVSLAAGESVVWTFPRYVQNVAAAVADGVNLGNLVLEAERAPGEWVAPATTDSVGRRWRVRAIAAATIREYRLDGAGTFLSPVWTTVGGSRTVSETTIANATPAALTLQLQATNKSLRPSDPLSYAVAPGSNLPQGFALTSAGVLTVPKATDFTAGDIFFSIRVTDTLGFFTDQSFNFYPETFAMTALMPDTVVGPDGADVFVPLYSGLNDTQVSLPAGKSITWTFPRFVSPSANSFYGVSANSSSIILETPAQDGTWTVVHTVANAGGTASRGAYGRIYRLRNASVGNVTVSAARLGGVGPQAPTWTTSNAAPWRVSETQISNPNGGTMSGQAQQLAATKVFAGAASLSYALKPGSKDLPVGFSLSSSGVLTMPKGESFPGGLAEIAVRAQDSRGFYADRTFQYVPDAVQANTTMPTSVVDAAGTDVLVPLYDNNSDQPIAIAAGQSISWTFPRYVAVSTGANAASVLNGSDNGFLALESLRADGTWVQIQSYSVTSNSNIGIATNATSPFNVGRQWRLRFASSSGTVRLTEFRLDGAGHNQPTITTDSGPWEVNQTQVVGASPIALSLQLAGTTLYGGTGQPLSYSLKPGALQLPAGFGLSTSGLLIVPQGESFPVGFVQGSVRATDARGFYVDKDFKLFPTSVQARTVAPTSVVDANGADVYSQLYDGADGTSSPTVILAPGASVTYTFPRFVNNSGSVASLGSGRDLVVERPDQSGGWTVVEQWLDGRLGGLPDAPNRVSKVFRVRNLSATDAVVREWRIDGSVARTPVWTTSAGPYNVSDTAITGQSGLTLAVAAATASSSSALTYSVVPGATLPSGYTLSATGTIEVEPASTMPSGRVDVPVRVTDGHGLYADRTFTFVPAGAVDAFSLPPVAVTGPTGENLLPVVYDGREDTRYVLQPGQAVVFAWDRFVSISRSGYVSATQSSCGGNPLSLQTLAADGRTWRTISTYAQSNDCSVSAYIPASADSYGKTFRLLNTGSAALTLAETRLDSAPSYGVVVTTSSATRTVSESIAGSSPASLSLQIVGRMDHPKSTILKWAFGGVLPIDFTLTEGGLLTVPTGPTFPFGLVEVPVLATDDLGFAGTATLSFVPDSIRAITALPRSVVGPNGEDLFRSMYDGRTETGASLAKDQSITYTFDRYVQTATISRSRFGSVTNSLAVEVPNQAGGWSVAQTIANSGDGGTNGARTISKVFRLRNLSAAAVVVQDFPLDGAAYLSPFISTSNSVRVVTTTGIAGQAAGSFSLQLAASNNNPNGGAIVWSAAAPLPAGFSLTPEGVLTAPLPADFSGGYVEAKVRATDQGGFFAEAAIPFKPEYVTAKSVAPVSVTGPTGQDLLRVLYDGQGATSFDIGGSAVTYTYDRWVQVNDIGISLPGYSSTGNTNLNIEARQADGTWAVIGNLYRQNGSTAGGLSDGLRNVAKVFRVRDIRGVSTIVSELRLDNATSYGLQLSTAQSLRTVVDESIAGTNPASLSLQLQATSPYPTPRTYTWTARGTLPAGFTLTSDGLLTVPKRQDLSAGYVAVPVRVTDQLGFTADGNYPFAAAWQHAKTVRPTSVRGPAGEDVFALLYDGDAATSFALAPGAAITYTYPRHVRVADMPAAPYAGTWLAGTTLVLQVPAVDGSWNTVWSFTGSQNAWQSIAPSPNAELYNQSTVFRVVNTGPTTATLNEFRLDNPAHYGISWGQFPAVAYVGPSSITEFNGGGLLVQNTSGRTLTPYAVSGYPDGANVTFSWAPDFTPPDGFVLSGGKLQVPAGADFPAGRVDLKLRAADDKGFVVSDRTLTFAPWSVRASTVAPVSLVDRTGEDLRVGLYDDDASTYATVATKLQPGDSIVWTYTAWTNIQANAVAVSDFASALTLERVSSDGSWQAVETRAVGGGATAGVRGDAYPTKVWRLRNTGTSPASIMEWRLDGAPSYAPTLQTTTTMRYVTATSIVDAIGGTAASAGTSGLTLTLGGTVASPGGGALSFSWAAGFSPPAGFVLTSAGQLSVPPRDDMPNGPVMLSVTLTDPRGFSATRVLNFVADSPRARDKMVPDSTMVVGANGENLFDGLVDGSTATAATLQSGEAITWTFPSQVNLQSASVSSLSGTGWVLEIPTQSGSWTGVETSNGLVGTNPAGRTSRVFRLRNTGAGALAVGEFAIDGAIQGGSPTAGPWSQIGGQFILAPNYSGSEYALQLNATSSDPYRNRVEYRPDGTLPEGIAVSSEGLLTVTPGLTAPARGWTIGINLTNSLGRSSRVQYVLYDNTVFRIVQNGSSRNWSDGTYAATCAAYRNPTGRYGYAGMTGDGRYTIDPDGSGPVPPVAVRCTDMDSRDITPGTAIDALYTGVHGFPGHSTSSNVKWVDPGSQAAYLAIAKLTSTHTITATVTSELRWDVIYFYSSDNRQITYCSGSCEGFTFRHNGDSAFAFWQSYYVTDGNTNGGHGLYVRSPTVTFR</sequence>
<gene>
    <name evidence="2" type="ordered locus">MexAM1_META2p0836</name>
</gene>
<feature type="signal peptide" evidence="1">
    <location>
        <begin position="1"/>
        <end position="23"/>
    </location>
</feature>
<dbReference type="EMBL" id="CP001511">
    <property type="protein sequence ID" value="ACS43674.1"/>
    <property type="molecule type" value="Genomic_DNA"/>
</dbReference>
<dbReference type="OrthoDB" id="1215330at2"/>
<name>C5B5E2_METEA</name>
<dbReference type="RefSeq" id="WP_012754108.1">
    <property type="nucleotide sequence ID" value="NC_012811.1"/>
</dbReference>
<keyword evidence="2" id="KW-0614">Plasmid</keyword>